<dbReference type="EMBL" id="CM056814">
    <property type="protein sequence ID" value="KAJ8626409.1"/>
    <property type="molecule type" value="Genomic_DNA"/>
</dbReference>
<accession>A0ACC2KYV8</accession>
<gene>
    <name evidence="1" type="ORF">MRB53_019716</name>
</gene>
<sequence length="143" mass="15870">MQKLRIGVASPVKRLSHYSYALLKIHASTHKLSGPDAKTLSSLGTKDDMKFVLHYLLSQKQAPRSGMHQKLATTSSTSALCEAPLSGMHQKLTKKKKKKKKKWNLGRFVELEVGHGFMGFMDLTLFVLFLVEIQGSLLGGSKD</sequence>
<organism evidence="1 2">
    <name type="scientific">Persea americana</name>
    <name type="common">Avocado</name>
    <dbReference type="NCBI Taxonomy" id="3435"/>
    <lineage>
        <taxon>Eukaryota</taxon>
        <taxon>Viridiplantae</taxon>
        <taxon>Streptophyta</taxon>
        <taxon>Embryophyta</taxon>
        <taxon>Tracheophyta</taxon>
        <taxon>Spermatophyta</taxon>
        <taxon>Magnoliopsida</taxon>
        <taxon>Magnoliidae</taxon>
        <taxon>Laurales</taxon>
        <taxon>Lauraceae</taxon>
        <taxon>Persea</taxon>
    </lineage>
</organism>
<evidence type="ECO:0000313" key="1">
    <source>
        <dbReference type="EMBL" id="KAJ8626409.1"/>
    </source>
</evidence>
<protein>
    <submittedName>
        <fullName evidence="1">Uncharacterized protein</fullName>
    </submittedName>
</protein>
<keyword evidence="2" id="KW-1185">Reference proteome</keyword>
<proteinExistence type="predicted"/>
<evidence type="ECO:0000313" key="2">
    <source>
        <dbReference type="Proteomes" id="UP001234297"/>
    </source>
</evidence>
<dbReference type="Proteomes" id="UP001234297">
    <property type="component" value="Chromosome 6"/>
</dbReference>
<reference evidence="1 2" key="1">
    <citation type="journal article" date="2022" name="Hortic Res">
        <title>A haplotype resolved chromosomal level avocado genome allows analysis of novel avocado genes.</title>
        <authorList>
            <person name="Nath O."/>
            <person name="Fletcher S.J."/>
            <person name="Hayward A."/>
            <person name="Shaw L.M."/>
            <person name="Masouleh A.K."/>
            <person name="Furtado A."/>
            <person name="Henry R.J."/>
            <person name="Mitter N."/>
        </authorList>
    </citation>
    <scope>NUCLEOTIDE SEQUENCE [LARGE SCALE GENOMIC DNA]</scope>
    <source>
        <strain evidence="2">cv. Hass</strain>
    </source>
</reference>
<comment type="caution">
    <text evidence="1">The sequence shown here is derived from an EMBL/GenBank/DDBJ whole genome shotgun (WGS) entry which is preliminary data.</text>
</comment>
<name>A0ACC2KYV8_PERAE</name>